<feature type="non-terminal residue" evidence="2">
    <location>
        <position position="552"/>
    </location>
</feature>
<sequence>MENLVGSMVSAGFATYVGSRTTSLPSTGAVSPDSSPVSHATQCTTSPPVQGTNAGAVRRKQLSGAQKRKRKRELLAKNRVEPASLFSFLSNTITSDAIYEDWQDLNRAIRDESARYEARTQSLSTAASTGAAAPNCSCCQSQIFGDLADTVCARKGFFHTCGGGNGCTGVGKKPKTEICRGLDCPDSLRQHPDSPVLCEASNESTRSSCASSREDEGDDDSQSGHGWMRDTEASRCSSSESLSDMVMATLWNRMSSYMTDGSRSTTDVSNGGSSMELALSSDVKGCEVVGWGDATTGAGTGQEDESVSCRAGWSADDGGDAHRLPCRAVYDSRTDGSTCCLLPITAKGSRPPQSPPRLHHGRPLCMAGDPVDNSCVSRMRECAEPLERMACCPVQKELQRTASGTPTTATSDASPLSSVSPAPEEISGVRLQDGPGAPSSVFAAAAVACACVHRGNTSGHKTVERHSHDLFFEEAPYDMADPANWPQIMSEEMRWALVKRGPVQLVEYPYPRDGTQRRFGRQHYWRTLSSGERLWRSWLVYSRRRDAVYCFC</sequence>
<protein>
    <submittedName>
        <fullName evidence="2">Zinc finger mym-type protein 5-like</fullName>
    </submittedName>
</protein>
<feature type="region of interest" description="Disordered" evidence="1">
    <location>
        <begin position="23"/>
        <end position="70"/>
    </location>
</feature>
<dbReference type="OrthoDB" id="1750591at2759"/>
<evidence type="ECO:0000256" key="1">
    <source>
        <dbReference type="SAM" id="MobiDB-lite"/>
    </source>
</evidence>
<dbReference type="RefSeq" id="XP_067925556.1">
    <property type="nucleotide sequence ID" value="XM_068062469.1"/>
</dbReference>
<feature type="compositionally biased region" description="Polar residues" evidence="1">
    <location>
        <begin position="401"/>
        <end position="420"/>
    </location>
</feature>
<evidence type="ECO:0000313" key="3">
    <source>
        <dbReference type="Proteomes" id="UP000221165"/>
    </source>
</evidence>
<dbReference type="Proteomes" id="UP000221165">
    <property type="component" value="Unassembled WGS sequence"/>
</dbReference>
<organism evidence="2 3">
    <name type="scientific">Cystoisospora suis</name>
    <dbReference type="NCBI Taxonomy" id="483139"/>
    <lineage>
        <taxon>Eukaryota</taxon>
        <taxon>Sar</taxon>
        <taxon>Alveolata</taxon>
        <taxon>Apicomplexa</taxon>
        <taxon>Conoidasida</taxon>
        <taxon>Coccidia</taxon>
        <taxon>Eucoccidiorida</taxon>
        <taxon>Eimeriorina</taxon>
        <taxon>Sarcocystidae</taxon>
        <taxon>Cystoisospora</taxon>
    </lineage>
</organism>
<feature type="compositionally biased region" description="Polar residues" evidence="1">
    <location>
        <begin position="201"/>
        <end position="211"/>
    </location>
</feature>
<reference evidence="2 3" key="1">
    <citation type="journal article" date="2017" name="Int. J. Parasitol.">
        <title>The genome of the protozoan parasite Cystoisospora suis and a reverse vaccinology approach to identify vaccine candidates.</title>
        <authorList>
            <person name="Palmieri N."/>
            <person name="Shrestha A."/>
            <person name="Ruttkowski B."/>
            <person name="Beck T."/>
            <person name="Vogl C."/>
            <person name="Tomley F."/>
            <person name="Blake D.P."/>
            <person name="Joachim A."/>
        </authorList>
    </citation>
    <scope>NUCLEOTIDE SEQUENCE [LARGE SCALE GENOMIC DNA]</scope>
    <source>
        <strain evidence="2 3">Wien I</strain>
    </source>
</reference>
<evidence type="ECO:0000313" key="2">
    <source>
        <dbReference type="EMBL" id="PHJ23882.1"/>
    </source>
</evidence>
<comment type="caution">
    <text evidence="2">The sequence shown here is derived from an EMBL/GenBank/DDBJ whole genome shotgun (WGS) entry which is preliminary data.</text>
</comment>
<dbReference type="VEuPathDB" id="ToxoDB:CSUI_002267"/>
<feature type="compositionally biased region" description="Basic residues" evidence="1">
    <location>
        <begin position="57"/>
        <end position="70"/>
    </location>
</feature>
<feature type="compositionally biased region" description="Polar residues" evidence="1">
    <location>
        <begin position="23"/>
        <end position="53"/>
    </location>
</feature>
<gene>
    <name evidence="2" type="ORF">CSUI_002267</name>
</gene>
<proteinExistence type="predicted"/>
<keyword evidence="3" id="KW-1185">Reference proteome</keyword>
<dbReference type="AlphaFoldDB" id="A0A2C6L9N8"/>
<dbReference type="EMBL" id="MIGC01000954">
    <property type="protein sequence ID" value="PHJ23882.1"/>
    <property type="molecule type" value="Genomic_DNA"/>
</dbReference>
<feature type="region of interest" description="Disordered" evidence="1">
    <location>
        <begin position="193"/>
        <end position="240"/>
    </location>
</feature>
<accession>A0A2C6L9N8</accession>
<feature type="region of interest" description="Disordered" evidence="1">
    <location>
        <begin position="401"/>
        <end position="433"/>
    </location>
</feature>
<dbReference type="GeneID" id="94425680"/>
<name>A0A2C6L9N8_9APIC</name>